<proteinExistence type="predicted"/>
<dbReference type="EMBL" id="JAIWYP010000010">
    <property type="protein sequence ID" value="KAH3753343.1"/>
    <property type="molecule type" value="Genomic_DNA"/>
</dbReference>
<reference evidence="1" key="2">
    <citation type="submission" date="2020-11" db="EMBL/GenBank/DDBJ databases">
        <authorList>
            <person name="McCartney M.A."/>
            <person name="Auch B."/>
            <person name="Kono T."/>
            <person name="Mallez S."/>
            <person name="Becker A."/>
            <person name="Gohl D.M."/>
            <person name="Silverstein K.A.T."/>
            <person name="Koren S."/>
            <person name="Bechman K.B."/>
            <person name="Herman A."/>
            <person name="Abrahante J.E."/>
            <person name="Garbe J."/>
        </authorList>
    </citation>
    <scope>NUCLEOTIDE SEQUENCE</scope>
    <source>
        <strain evidence="1">Duluth1</strain>
        <tissue evidence="1">Whole animal</tissue>
    </source>
</reference>
<sequence length="57" mass="6264">MDCEVCSTAFHSKRDFETISQRLTILVRDTSVCGALRLTGIYGATLGVNTHTNMTDI</sequence>
<keyword evidence="2" id="KW-1185">Reference proteome</keyword>
<dbReference type="Proteomes" id="UP000828390">
    <property type="component" value="Unassembled WGS sequence"/>
</dbReference>
<protein>
    <submittedName>
        <fullName evidence="1">Uncharacterized protein</fullName>
    </submittedName>
</protein>
<comment type="caution">
    <text evidence="1">The sequence shown here is derived from an EMBL/GenBank/DDBJ whole genome shotgun (WGS) entry which is preliminary data.</text>
</comment>
<organism evidence="1 2">
    <name type="scientific">Dreissena polymorpha</name>
    <name type="common">Zebra mussel</name>
    <name type="synonym">Mytilus polymorpha</name>
    <dbReference type="NCBI Taxonomy" id="45954"/>
    <lineage>
        <taxon>Eukaryota</taxon>
        <taxon>Metazoa</taxon>
        <taxon>Spiralia</taxon>
        <taxon>Lophotrochozoa</taxon>
        <taxon>Mollusca</taxon>
        <taxon>Bivalvia</taxon>
        <taxon>Autobranchia</taxon>
        <taxon>Heteroconchia</taxon>
        <taxon>Euheterodonta</taxon>
        <taxon>Imparidentia</taxon>
        <taxon>Neoheterodontei</taxon>
        <taxon>Myida</taxon>
        <taxon>Dreissenoidea</taxon>
        <taxon>Dreissenidae</taxon>
        <taxon>Dreissena</taxon>
    </lineage>
</organism>
<dbReference type="AlphaFoldDB" id="A0A9D4DQG6"/>
<name>A0A9D4DQG6_DREPO</name>
<gene>
    <name evidence="1" type="ORF">DPMN_187978</name>
</gene>
<evidence type="ECO:0000313" key="1">
    <source>
        <dbReference type="EMBL" id="KAH3753343.1"/>
    </source>
</evidence>
<evidence type="ECO:0000313" key="2">
    <source>
        <dbReference type="Proteomes" id="UP000828390"/>
    </source>
</evidence>
<accession>A0A9D4DQG6</accession>
<reference evidence="1" key="1">
    <citation type="journal article" date="2019" name="bioRxiv">
        <title>The Genome of the Zebra Mussel, Dreissena polymorpha: A Resource for Invasive Species Research.</title>
        <authorList>
            <person name="McCartney M.A."/>
            <person name="Auch B."/>
            <person name="Kono T."/>
            <person name="Mallez S."/>
            <person name="Zhang Y."/>
            <person name="Obille A."/>
            <person name="Becker A."/>
            <person name="Abrahante J.E."/>
            <person name="Garbe J."/>
            <person name="Badalamenti J.P."/>
            <person name="Herman A."/>
            <person name="Mangelson H."/>
            <person name="Liachko I."/>
            <person name="Sullivan S."/>
            <person name="Sone E.D."/>
            <person name="Koren S."/>
            <person name="Silverstein K.A.T."/>
            <person name="Beckman K.B."/>
            <person name="Gohl D.M."/>
        </authorList>
    </citation>
    <scope>NUCLEOTIDE SEQUENCE</scope>
    <source>
        <strain evidence="1">Duluth1</strain>
        <tissue evidence="1">Whole animal</tissue>
    </source>
</reference>